<dbReference type="Pfam" id="PF17390">
    <property type="entry name" value="Bac_rhamnosid_C"/>
    <property type="match status" value="1"/>
</dbReference>
<dbReference type="InterPro" id="IPR013783">
    <property type="entry name" value="Ig-like_fold"/>
</dbReference>
<dbReference type="Gene3D" id="2.60.420.10">
    <property type="entry name" value="Maltose phosphorylase, domain 3"/>
    <property type="match status" value="1"/>
</dbReference>
<evidence type="ECO:0000256" key="2">
    <source>
        <dbReference type="ARBA" id="ARBA00012652"/>
    </source>
</evidence>
<dbReference type="InterPro" id="IPR035398">
    <property type="entry name" value="Bac_rhamnosid_C"/>
</dbReference>
<evidence type="ECO:0000259" key="4">
    <source>
        <dbReference type="Pfam" id="PF05592"/>
    </source>
</evidence>
<evidence type="ECO:0000259" key="5">
    <source>
        <dbReference type="Pfam" id="PF08531"/>
    </source>
</evidence>
<dbReference type="InterPro" id="IPR016007">
    <property type="entry name" value="Alpha_rhamnosid"/>
</dbReference>
<dbReference type="SUPFAM" id="SSF48208">
    <property type="entry name" value="Six-hairpin glycosidases"/>
    <property type="match status" value="1"/>
</dbReference>
<dbReference type="InterPro" id="IPR008979">
    <property type="entry name" value="Galactose-bd-like_sf"/>
</dbReference>
<keyword evidence="9" id="KW-1185">Reference proteome</keyword>
<protein>
    <recommendedName>
        <fullName evidence="2">alpha-L-rhamnosidase</fullName>
        <ecNumber evidence="2">3.2.1.40</ecNumber>
    </recommendedName>
</protein>
<evidence type="ECO:0000256" key="3">
    <source>
        <dbReference type="ARBA" id="ARBA00022801"/>
    </source>
</evidence>
<sequence>MAVTISSVTFEHHREPFGIGEGSPRASWKFTGSAKDWLQTRYELGVAILDERETIHAQETSDSLFVPWPARPLVSGEVAKVRVRAFGTDGEWTPWSPIYSLETGLLNPSDWKCLLIEAPQFTVAEEPKRPIHFRKTFLVPRDVAKARLYATAHGVYEAAVNGKKAGDHILAPGWSSYNNRLAYQTFDVTNHLEGGLNVITATVAEGWWAGRLGMAGGTRNIWGENLGLIAQLVITYHDGSTETLGTDGDWKASLGGLISSEIYDGEVYDAREEPSGWMEADFDDRNWTPVTASSLAPLISTLKAPDTEPIREIQEVKALGIWKTPAGKSIVDFGQNVVGYVRARLRGPKGQRIVLQHVEVLEHGEAGTRPLTGAAARDVIILSGRSEEELWQPKFTYHGFRYVEVSGWPTEDGLPGLDDLVAIVVHTDMERTGYFECSDALLNQLHRNIVWSMRGNFLSVPTDCPQRGERLGWTGDIHAFGSTAVYLYNCMGMLRDWLSDVDLEQHENGGSVPPMVVPDVLSQNPVQLFRTRARQAQAIWGDASIALPWDLFLATGDVGILKKQHRSMQSWLDKGIPRKSNNLWDLSKNPQFGDWLDPSAPPSDPGNSTTDDELIANAFLIGMTDVMAKIGNLIGDYRGGARYANDAALLRKEFQDEFITPRGRIGCDTQTAYALAIHFSLFSTDEQTKRAGERLVDIVRGRSRFKIATGFAGTPFVGHALSKIGQSQIFYRMLQHRKNPSWLYPVTMGATTVWERWDSMLPDGTINPGNMTSFNHYTLGSVADWMHKVIGGVRAAEPGWRKVIIAPVPGGTLTSAKTSFNSPYGIVSSAWHLEGEEEREFMLNITVPPNTSALVYLPNELDPREVGSGMHTLRCPYSKLTWPPKPEYTAFYRFRGDDDEI</sequence>
<dbReference type="Pfam" id="PF08531">
    <property type="entry name" value="Bac_rhamnosid_N"/>
    <property type="match status" value="1"/>
</dbReference>
<dbReference type="Gene3D" id="1.50.10.10">
    <property type="match status" value="1"/>
</dbReference>
<feature type="domain" description="Alpha-L-rhamnosidase concanavalin-like" evidence="4">
    <location>
        <begin position="323"/>
        <end position="426"/>
    </location>
</feature>
<accession>A0ABY6UVF5</accession>
<dbReference type="PIRSF" id="PIRSF010631">
    <property type="entry name" value="A-rhamnsds"/>
    <property type="match status" value="1"/>
</dbReference>
<dbReference type="PANTHER" id="PTHR33307:SF6">
    <property type="entry name" value="ALPHA-RHAMNOSIDASE (EUROFUNG)-RELATED"/>
    <property type="match status" value="1"/>
</dbReference>
<evidence type="ECO:0000259" key="7">
    <source>
        <dbReference type="Pfam" id="PF17390"/>
    </source>
</evidence>
<feature type="domain" description="Alpha-L-rhamnosidase C-terminal" evidence="7">
    <location>
        <begin position="792"/>
        <end position="868"/>
    </location>
</feature>
<dbReference type="Pfam" id="PF17389">
    <property type="entry name" value="Bac_rhamnosid6H"/>
    <property type="match status" value="1"/>
</dbReference>
<keyword evidence="3" id="KW-0378">Hydrolase</keyword>
<dbReference type="SUPFAM" id="SSF49785">
    <property type="entry name" value="Galactose-binding domain-like"/>
    <property type="match status" value="1"/>
</dbReference>
<feature type="domain" description="Bacterial alpha-L-rhamnosidase N-terminal" evidence="5">
    <location>
        <begin position="142"/>
        <end position="313"/>
    </location>
</feature>
<evidence type="ECO:0000256" key="1">
    <source>
        <dbReference type="ARBA" id="ARBA00001445"/>
    </source>
</evidence>
<dbReference type="InterPro" id="IPR035396">
    <property type="entry name" value="Bac_rhamnosid6H"/>
</dbReference>
<name>A0ABY6UVF5_BIOOC</name>
<dbReference type="InterPro" id="IPR008928">
    <property type="entry name" value="6-hairpin_glycosidase_sf"/>
</dbReference>
<evidence type="ECO:0000259" key="6">
    <source>
        <dbReference type="Pfam" id="PF17389"/>
    </source>
</evidence>
<comment type="catalytic activity">
    <reaction evidence="1">
        <text>Hydrolysis of terminal non-reducing alpha-L-rhamnose residues in alpha-L-rhamnosides.</text>
        <dbReference type="EC" id="3.2.1.40"/>
    </reaction>
</comment>
<dbReference type="Proteomes" id="UP000766486">
    <property type="component" value="Unassembled WGS sequence"/>
</dbReference>
<dbReference type="InterPro" id="IPR012341">
    <property type="entry name" value="6hp_glycosidase-like_sf"/>
</dbReference>
<dbReference type="Pfam" id="PF25788">
    <property type="entry name" value="Ig_Rha78A_N"/>
    <property type="match status" value="1"/>
</dbReference>
<dbReference type="PANTHER" id="PTHR33307">
    <property type="entry name" value="ALPHA-RHAMNOSIDASE (EUROFUNG)"/>
    <property type="match status" value="1"/>
</dbReference>
<dbReference type="Pfam" id="PF05592">
    <property type="entry name" value="Bac_rhamnosid"/>
    <property type="match status" value="1"/>
</dbReference>
<dbReference type="EMBL" id="CABFNS010000908">
    <property type="protein sequence ID" value="VUC35224.1"/>
    <property type="molecule type" value="Genomic_DNA"/>
</dbReference>
<feature type="domain" description="Alpha-L-rhamnosidase six-hairpin glycosidase" evidence="6">
    <location>
        <begin position="430"/>
        <end position="790"/>
    </location>
</feature>
<comment type="caution">
    <text evidence="8">The sequence shown here is derived from an EMBL/GenBank/DDBJ whole genome shotgun (WGS) entry which is preliminary data.</text>
</comment>
<dbReference type="Gene3D" id="2.60.120.260">
    <property type="entry name" value="Galactose-binding domain-like"/>
    <property type="match status" value="2"/>
</dbReference>
<dbReference type="EC" id="3.2.1.40" evidence="2"/>
<proteinExistence type="predicted"/>
<organism evidence="8 9">
    <name type="scientific">Bionectria ochroleuca</name>
    <name type="common">Gliocladium roseum</name>
    <dbReference type="NCBI Taxonomy" id="29856"/>
    <lineage>
        <taxon>Eukaryota</taxon>
        <taxon>Fungi</taxon>
        <taxon>Dikarya</taxon>
        <taxon>Ascomycota</taxon>
        <taxon>Pezizomycotina</taxon>
        <taxon>Sordariomycetes</taxon>
        <taxon>Hypocreomycetidae</taxon>
        <taxon>Hypocreales</taxon>
        <taxon>Bionectriaceae</taxon>
        <taxon>Clonostachys</taxon>
    </lineage>
</organism>
<gene>
    <name evidence="8" type="ORF">CLO192961_LOCUS407950</name>
</gene>
<dbReference type="Gene3D" id="2.60.40.10">
    <property type="entry name" value="Immunoglobulins"/>
    <property type="match status" value="1"/>
</dbReference>
<evidence type="ECO:0000313" key="8">
    <source>
        <dbReference type="EMBL" id="VUC35224.1"/>
    </source>
</evidence>
<reference evidence="8 9" key="1">
    <citation type="submission" date="2019-06" db="EMBL/GenBank/DDBJ databases">
        <authorList>
            <person name="Broberg M."/>
        </authorList>
    </citation>
    <scope>NUCLEOTIDE SEQUENCE [LARGE SCALE GENOMIC DNA]</scope>
</reference>
<dbReference type="InterPro" id="IPR008902">
    <property type="entry name" value="Rhamnosid_concanavalin"/>
</dbReference>
<dbReference type="InterPro" id="IPR013737">
    <property type="entry name" value="Bac_rhamnosid_N"/>
</dbReference>
<evidence type="ECO:0000313" key="9">
    <source>
        <dbReference type="Proteomes" id="UP000766486"/>
    </source>
</evidence>